<dbReference type="SUPFAM" id="SSF53335">
    <property type="entry name" value="S-adenosyl-L-methionine-dependent methyltransferases"/>
    <property type="match status" value="1"/>
</dbReference>
<dbReference type="CDD" id="cd00315">
    <property type="entry name" value="Cyt_C5_DNA_methylase"/>
    <property type="match status" value="1"/>
</dbReference>
<dbReference type="InterPro" id="IPR001525">
    <property type="entry name" value="C5_MeTfrase"/>
</dbReference>
<proteinExistence type="inferred from homology"/>
<dbReference type="PRINTS" id="PR00105">
    <property type="entry name" value="C5METTRFRASE"/>
</dbReference>
<dbReference type="PANTHER" id="PTHR10629">
    <property type="entry name" value="CYTOSINE-SPECIFIC METHYLTRANSFERASE"/>
    <property type="match status" value="1"/>
</dbReference>
<dbReference type="EMBL" id="CP122539">
    <property type="protein sequence ID" value="WGH75758.1"/>
    <property type="molecule type" value="Genomic_DNA"/>
</dbReference>
<dbReference type="EC" id="2.1.1.37" evidence="8"/>
<dbReference type="PANTHER" id="PTHR10629:SF52">
    <property type="entry name" value="DNA (CYTOSINE-5)-METHYLTRANSFERASE 1"/>
    <property type="match status" value="1"/>
</dbReference>
<dbReference type="GO" id="GO:0003886">
    <property type="term" value="F:DNA (cytosine-5-)-methyltransferase activity"/>
    <property type="evidence" value="ECO:0007669"/>
    <property type="project" value="UniProtKB-EC"/>
</dbReference>
<dbReference type="Pfam" id="PF00145">
    <property type="entry name" value="DNA_methylase"/>
    <property type="match status" value="1"/>
</dbReference>
<dbReference type="PROSITE" id="PS51679">
    <property type="entry name" value="SAM_MT_C5"/>
    <property type="match status" value="1"/>
</dbReference>
<dbReference type="Gene3D" id="3.90.120.10">
    <property type="entry name" value="DNA Methylase, subunit A, domain 2"/>
    <property type="match status" value="1"/>
</dbReference>
<keyword evidence="10" id="KW-1185">Reference proteome</keyword>
<reference evidence="9 10" key="1">
    <citation type="submission" date="2023-04" db="EMBL/GenBank/DDBJ databases">
        <title>Tenacibaculum tangerinum sp. nov., isolated from sea tidal flat of South Korea.</title>
        <authorList>
            <person name="Lee S.H."/>
            <person name="Kim J.-J."/>
        </authorList>
    </citation>
    <scope>NUCLEOTIDE SEQUENCE [LARGE SCALE GENOMIC DNA]</scope>
    <source>
        <strain evidence="9 10">GRR-S3-23</strain>
    </source>
</reference>
<comment type="similarity">
    <text evidence="6 7">Belongs to the class I-like SAM-binding methyltransferase superfamily. C5-methyltransferase family.</text>
</comment>
<keyword evidence="3 6" id="KW-0949">S-adenosyl-L-methionine</keyword>
<dbReference type="GO" id="GO:0032259">
    <property type="term" value="P:methylation"/>
    <property type="evidence" value="ECO:0007669"/>
    <property type="project" value="UniProtKB-KW"/>
</dbReference>
<evidence type="ECO:0000313" key="9">
    <source>
        <dbReference type="EMBL" id="WGH75758.1"/>
    </source>
</evidence>
<dbReference type="Gene3D" id="3.40.50.150">
    <property type="entry name" value="Vaccinia Virus protein VP39"/>
    <property type="match status" value="1"/>
</dbReference>
<sequence>MRKNKIKVIGLFSGCGGLDLGFKQAGYDIIWANDILEDACETYKLNIGNHIINEDITKINLETIPSADVIIGGPPCQGFSGIGKRNPNDDRSALVYSYLEVVNKIQPKIFLFENVTGIKSSKASDGSKVIDNLKKAFEDIGYHINIYTLNAADYGVPQKRKRVFIIGNKLGSDITAPTQTHFENVPNKKQWISSFEAISDLESPTENGNIKYKQEPICDYQSLMRKNSNETTLQITPYSSPTDKEIIKHVKPGGNYMDIPDEVSTKRIMYFKSTGGRTTTYGRLDPEKPSYTLNTHFNRPNIGCNIHYSEDRMITIREGLRFQSFPDDFHLISKTKRNYYVQVGNAVPPLLSKAWAEHLLEYLIEKPNAKAIHIAKSLKNQPHKPKLVKEYDFANAENQPE</sequence>
<keyword evidence="1 6" id="KW-0489">Methyltransferase</keyword>
<accession>A0ABY8L2U1</accession>
<dbReference type="InterPro" id="IPR029063">
    <property type="entry name" value="SAM-dependent_MTases_sf"/>
</dbReference>
<name>A0ABY8L2U1_9FLAO</name>
<evidence type="ECO:0000256" key="4">
    <source>
        <dbReference type="ARBA" id="ARBA00022747"/>
    </source>
</evidence>
<dbReference type="Proteomes" id="UP001232001">
    <property type="component" value="Chromosome"/>
</dbReference>
<dbReference type="RefSeq" id="WP_279651632.1">
    <property type="nucleotide sequence ID" value="NZ_CP122539.1"/>
</dbReference>
<protein>
    <recommendedName>
        <fullName evidence="8">Cytosine-specific methyltransferase</fullName>
        <ecNumber evidence="8">2.1.1.37</ecNumber>
    </recommendedName>
</protein>
<evidence type="ECO:0000313" key="10">
    <source>
        <dbReference type="Proteomes" id="UP001232001"/>
    </source>
</evidence>
<dbReference type="PROSITE" id="PS00094">
    <property type="entry name" value="C5_MTASE_1"/>
    <property type="match status" value="1"/>
</dbReference>
<keyword evidence="2 6" id="KW-0808">Transferase</keyword>
<comment type="catalytic activity">
    <reaction evidence="5 8">
        <text>a 2'-deoxycytidine in DNA + S-adenosyl-L-methionine = a 5-methyl-2'-deoxycytidine in DNA + S-adenosyl-L-homocysteine + H(+)</text>
        <dbReference type="Rhea" id="RHEA:13681"/>
        <dbReference type="Rhea" id="RHEA-COMP:11369"/>
        <dbReference type="Rhea" id="RHEA-COMP:11370"/>
        <dbReference type="ChEBI" id="CHEBI:15378"/>
        <dbReference type="ChEBI" id="CHEBI:57856"/>
        <dbReference type="ChEBI" id="CHEBI:59789"/>
        <dbReference type="ChEBI" id="CHEBI:85452"/>
        <dbReference type="ChEBI" id="CHEBI:85454"/>
        <dbReference type="EC" id="2.1.1.37"/>
    </reaction>
</comment>
<dbReference type="InterPro" id="IPR050390">
    <property type="entry name" value="C5-Methyltransferase"/>
</dbReference>
<evidence type="ECO:0000256" key="6">
    <source>
        <dbReference type="PROSITE-ProRule" id="PRU01016"/>
    </source>
</evidence>
<evidence type="ECO:0000256" key="2">
    <source>
        <dbReference type="ARBA" id="ARBA00022679"/>
    </source>
</evidence>
<dbReference type="InterPro" id="IPR018117">
    <property type="entry name" value="C5_DNA_meth_AS"/>
</dbReference>
<evidence type="ECO:0000256" key="3">
    <source>
        <dbReference type="ARBA" id="ARBA00022691"/>
    </source>
</evidence>
<evidence type="ECO:0000256" key="8">
    <source>
        <dbReference type="RuleBase" id="RU000417"/>
    </source>
</evidence>
<organism evidence="9 10">
    <name type="scientific">Tenacibaculum tangerinum</name>
    <dbReference type="NCBI Taxonomy" id="3038772"/>
    <lineage>
        <taxon>Bacteria</taxon>
        <taxon>Pseudomonadati</taxon>
        <taxon>Bacteroidota</taxon>
        <taxon>Flavobacteriia</taxon>
        <taxon>Flavobacteriales</taxon>
        <taxon>Flavobacteriaceae</taxon>
        <taxon>Tenacibaculum</taxon>
    </lineage>
</organism>
<evidence type="ECO:0000256" key="5">
    <source>
        <dbReference type="ARBA" id="ARBA00047422"/>
    </source>
</evidence>
<feature type="active site" evidence="6">
    <location>
        <position position="76"/>
    </location>
</feature>
<evidence type="ECO:0000256" key="7">
    <source>
        <dbReference type="RuleBase" id="RU000416"/>
    </source>
</evidence>
<evidence type="ECO:0000256" key="1">
    <source>
        <dbReference type="ARBA" id="ARBA00022603"/>
    </source>
</evidence>
<dbReference type="NCBIfam" id="TIGR00675">
    <property type="entry name" value="dcm"/>
    <property type="match status" value="1"/>
</dbReference>
<gene>
    <name evidence="9" type="ORF">P8625_00930</name>
</gene>
<keyword evidence="4" id="KW-0680">Restriction system</keyword>